<feature type="transmembrane region" description="Helical" evidence="8">
    <location>
        <begin position="291"/>
        <end position="316"/>
    </location>
</feature>
<feature type="transmembrane region" description="Helical" evidence="8">
    <location>
        <begin position="374"/>
        <end position="397"/>
    </location>
</feature>
<evidence type="ECO:0000313" key="11">
    <source>
        <dbReference type="EMBL" id="PRY32210.1"/>
    </source>
</evidence>
<evidence type="ECO:0000256" key="6">
    <source>
        <dbReference type="ARBA" id="ARBA00038076"/>
    </source>
</evidence>
<comment type="caution">
    <text evidence="11">The sequence shown here is derived from an EMBL/GenBank/DDBJ whole genome shotgun (WGS) entry which is preliminary data.</text>
</comment>
<keyword evidence="12" id="KW-1185">Reference proteome</keyword>
<evidence type="ECO:0000259" key="10">
    <source>
        <dbReference type="Pfam" id="PF12704"/>
    </source>
</evidence>
<keyword evidence="3 8" id="KW-0812">Transmembrane</keyword>
<evidence type="ECO:0000259" key="9">
    <source>
        <dbReference type="Pfam" id="PF02687"/>
    </source>
</evidence>
<keyword evidence="4 8" id="KW-1133">Transmembrane helix</keyword>
<feature type="region of interest" description="Disordered" evidence="7">
    <location>
        <begin position="1"/>
        <end position="24"/>
    </location>
</feature>
<dbReference type="PANTHER" id="PTHR30572:SF4">
    <property type="entry name" value="ABC TRANSPORTER PERMEASE YTRF"/>
    <property type="match status" value="1"/>
</dbReference>
<dbReference type="Proteomes" id="UP000239209">
    <property type="component" value="Unassembled WGS sequence"/>
</dbReference>
<feature type="transmembrane region" description="Helical" evidence="8">
    <location>
        <begin position="344"/>
        <end position="368"/>
    </location>
</feature>
<sequence length="413" mass="41539">MNAPGADGRAAGGPDGRAGGPPRPARLAAADVVRLGAAGLRARPLRMVLSAAGIAIGIAAMLAVVGISASSRAGLDRTLAALGTNLLTAAPGRTFSGADAALPPESLAMVRRIGPVRAVSATGTVDAKVYRNDHVPAAESGSIAVLAARDDLPETLRATPARGRWLTGTSPDAPVVVLGATAAERLGIRGPGPRVWLGGQWFAVVGILAPVPLARELDSAALIGWSAARRLLGFDGSPTTVYTRSLDAAVEQVRAVLAATVNPQAPNEVLVSRPSDALAAARATDVALQGLMLGLGAVALLVGGVGVANTMLISVLERRAEIGLRRALGATRAQVCGQFLMESLLLAATGGAAGVAAGSAVTAGWSWWRSWPVAVPWWALAGGLAATLLVGAAAGFYPALRAARLTPTEALTG</sequence>
<feature type="compositionally biased region" description="Gly residues" evidence="7">
    <location>
        <begin position="10"/>
        <end position="19"/>
    </location>
</feature>
<dbReference type="InterPro" id="IPR050250">
    <property type="entry name" value="Macrolide_Exporter_MacB"/>
</dbReference>
<protein>
    <submittedName>
        <fullName evidence="11">Putative ABC transport system permease protein</fullName>
    </submittedName>
</protein>
<proteinExistence type="inferred from homology"/>
<dbReference type="InterPro" id="IPR025857">
    <property type="entry name" value="MacB_PCD"/>
</dbReference>
<feature type="transmembrane region" description="Helical" evidence="8">
    <location>
        <begin position="48"/>
        <end position="69"/>
    </location>
</feature>
<reference evidence="11 12" key="1">
    <citation type="submission" date="2018-03" db="EMBL/GenBank/DDBJ databases">
        <title>Genomic Encyclopedia of Archaeal and Bacterial Type Strains, Phase II (KMG-II): from individual species to whole genera.</title>
        <authorList>
            <person name="Goeker M."/>
        </authorList>
    </citation>
    <scope>NUCLEOTIDE SEQUENCE [LARGE SCALE GENOMIC DNA]</scope>
    <source>
        <strain evidence="11 12">DSM 45348</strain>
    </source>
</reference>
<evidence type="ECO:0000256" key="8">
    <source>
        <dbReference type="SAM" id="Phobius"/>
    </source>
</evidence>
<comment type="subcellular location">
    <subcellularLocation>
        <location evidence="1">Cell membrane</location>
        <topology evidence="1">Multi-pass membrane protein</topology>
    </subcellularLocation>
</comment>
<evidence type="ECO:0000256" key="5">
    <source>
        <dbReference type="ARBA" id="ARBA00023136"/>
    </source>
</evidence>
<keyword evidence="2" id="KW-1003">Cell membrane</keyword>
<gene>
    <name evidence="11" type="ORF">CLV70_102421</name>
</gene>
<dbReference type="GO" id="GO:0022857">
    <property type="term" value="F:transmembrane transporter activity"/>
    <property type="evidence" value="ECO:0007669"/>
    <property type="project" value="TreeGrafter"/>
</dbReference>
<keyword evidence="5 8" id="KW-0472">Membrane</keyword>
<evidence type="ECO:0000256" key="3">
    <source>
        <dbReference type="ARBA" id="ARBA00022692"/>
    </source>
</evidence>
<dbReference type="InterPro" id="IPR003838">
    <property type="entry name" value="ABC3_permease_C"/>
</dbReference>
<dbReference type="AlphaFoldDB" id="A0A2T0SFM4"/>
<accession>A0A2T0SFM4</accession>
<evidence type="ECO:0000256" key="7">
    <source>
        <dbReference type="SAM" id="MobiDB-lite"/>
    </source>
</evidence>
<dbReference type="Pfam" id="PF12704">
    <property type="entry name" value="MacB_PCD"/>
    <property type="match status" value="1"/>
</dbReference>
<evidence type="ECO:0000256" key="4">
    <source>
        <dbReference type="ARBA" id="ARBA00022989"/>
    </source>
</evidence>
<dbReference type="Pfam" id="PF02687">
    <property type="entry name" value="FtsX"/>
    <property type="match status" value="1"/>
</dbReference>
<evidence type="ECO:0000256" key="1">
    <source>
        <dbReference type="ARBA" id="ARBA00004651"/>
    </source>
</evidence>
<feature type="domain" description="MacB-like periplasmic core" evidence="10">
    <location>
        <begin position="48"/>
        <end position="256"/>
    </location>
</feature>
<comment type="similarity">
    <text evidence="6">Belongs to the ABC-4 integral membrane protein family.</text>
</comment>
<name>A0A2T0SFM4_9ACTN</name>
<dbReference type="PANTHER" id="PTHR30572">
    <property type="entry name" value="MEMBRANE COMPONENT OF TRANSPORTER-RELATED"/>
    <property type="match status" value="1"/>
</dbReference>
<evidence type="ECO:0000313" key="12">
    <source>
        <dbReference type="Proteomes" id="UP000239209"/>
    </source>
</evidence>
<evidence type="ECO:0000256" key="2">
    <source>
        <dbReference type="ARBA" id="ARBA00022475"/>
    </source>
</evidence>
<dbReference type="GO" id="GO:0005886">
    <property type="term" value="C:plasma membrane"/>
    <property type="evidence" value="ECO:0007669"/>
    <property type="project" value="UniProtKB-SubCell"/>
</dbReference>
<feature type="domain" description="ABC3 transporter permease C-terminal" evidence="9">
    <location>
        <begin position="295"/>
        <end position="407"/>
    </location>
</feature>
<organism evidence="11 12">
    <name type="scientific">Pseudosporangium ferrugineum</name>
    <dbReference type="NCBI Taxonomy" id="439699"/>
    <lineage>
        <taxon>Bacteria</taxon>
        <taxon>Bacillati</taxon>
        <taxon>Actinomycetota</taxon>
        <taxon>Actinomycetes</taxon>
        <taxon>Micromonosporales</taxon>
        <taxon>Micromonosporaceae</taxon>
        <taxon>Pseudosporangium</taxon>
    </lineage>
</organism>
<dbReference type="EMBL" id="PVZG01000002">
    <property type="protein sequence ID" value="PRY32210.1"/>
    <property type="molecule type" value="Genomic_DNA"/>
</dbReference>